<sequence>MFHKWPITLAQFLTSQANMLKLTTVLIYSLLGSSVGNYLDQQVASAVNSLVSGSSSNTYDTSSSYYPAPIPFPLNYWPNNYFPYNYGNNNNNYGSYPYYDNNNNYDGYPYNDGSSNWNYGMPVPALTQPNVHNGMCYYFFNTAMVYDMSTRGQRIATPQEQREMKQCYYNRYYVPCLCPQCSSYLSYSN</sequence>
<protein>
    <submittedName>
        <fullName evidence="2">Uncharacterized protein</fullName>
    </submittedName>
</protein>
<accession>A0A1I7YPJ0</accession>
<keyword evidence="1" id="KW-1185">Reference proteome</keyword>
<dbReference type="AlphaFoldDB" id="A0A1I7YPJ0"/>
<dbReference type="Proteomes" id="UP000095287">
    <property type="component" value="Unplaced"/>
</dbReference>
<evidence type="ECO:0000313" key="2">
    <source>
        <dbReference type="WBParaSite" id="L893_g1818.t1"/>
    </source>
</evidence>
<organism evidence="1 2">
    <name type="scientific">Steinernema glaseri</name>
    <dbReference type="NCBI Taxonomy" id="37863"/>
    <lineage>
        <taxon>Eukaryota</taxon>
        <taxon>Metazoa</taxon>
        <taxon>Ecdysozoa</taxon>
        <taxon>Nematoda</taxon>
        <taxon>Chromadorea</taxon>
        <taxon>Rhabditida</taxon>
        <taxon>Tylenchina</taxon>
        <taxon>Panagrolaimomorpha</taxon>
        <taxon>Strongyloidoidea</taxon>
        <taxon>Steinernematidae</taxon>
        <taxon>Steinernema</taxon>
    </lineage>
</organism>
<dbReference type="WBParaSite" id="L893_g1818.t1">
    <property type="protein sequence ID" value="L893_g1818.t1"/>
    <property type="gene ID" value="L893_g1818"/>
</dbReference>
<proteinExistence type="predicted"/>
<evidence type="ECO:0000313" key="1">
    <source>
        <dbReference type="Proteomes" id="UP000095287"/>
    </source>
</evidence>
<name>A0A1I7YPJ0_9BILA</name>
<reference evidence="2" key="1">
    <citation type="submission" date="2016-11" db="UniProtKB">
        <authorList>
            <consortium name="WormBaseParasite"/>
        </authorList>
    </citation>
    <scope>IDENTIFICATION</scope>
</reference>